<dbReference type="InterPro" id="IPR007569">
    <property type="entry name" value="DUF559"/>
</dbReference>
<name>A0ABY5SQU3_9MICO</name>
<organism evidence="2 3">
    <name type="scientific">Brevibacterium spongiae</name>
    <dbReference type="NCBI Taxonomy" id="2909672"/>
    <lineage>
        <taxon>Bacteria</taxon>
        <taxon>Bacillati</taxon>
        <taxon>Actinomycetota</taxon>
        <taxon>Actinomycetes</taxon>
        <taxon>Micrococcales</taxon>
        <taxon>Brevibacteriaceae</taxon>
        <taxon>Brevibacterium</taxon>
    </lineage>
</organism>
<keyword evidence="3" id="KW-1185">Reference proteome</keyword>
<dbReference type="EMBL" id="CP093443">
    <property type="protein sequence ID" value="UVI36928.1"/>
    <property type="molecule type" value="Genomic_DNA"/>
</dbReference>
<evidence type="ECO:0000259" key="1">
    <source>
        <dbReference type="Pfam" id="PF04480"/>
    </source>
</evidence>
<feature type="domain" description="DUF559" evidence="1">
    <location>
        <begin position="254"/>
        <end position="309"/>
    </location>
</feature>
<dbReference type="Pfam" id="PF04480">
    <property type="entry name" value="DUF559"/>
    <property type="match status" value="1"/>
</dbReference>
<reference evidence="2" key="1">
    <citation type="submission" date="2022-03" db="EMBL/GenBank/DDBJ databases">
        <title>Brevibacterium spongiae sp. nov., isolated from marine sponge.</title>
        <authorList>
            <person name="Li Z."/>
            <person name="Zhang M."/>
        </authorList>
    </citation>
    <scope>NUCLEOTIDE SEQUENCE</scope>
    <source>
        <strain evidence="2">WHS-Z9</strain>
    </source>
</reference>
<evidence type="ECO:0000313" key="3">
    <source>
        <dbReference type="Proteomes" id="UP001064879"/>
    </source>
</evidence>
<protein>
    <submittedName>
        <fullName evidence="2">Endonuclease domain-containing protein</fullName>
    </submittedName>
</protein>
<gene>
    <name evidence="2" type="ORF">L1F31_04535</name>
</gene>
<dbReference type="GO" id="GO:0004519">
    <property type="term" value="F:endonuclease activity"/>
    <property type="evidence" value="ECO:0007669"/>
    <property type="project" value="UniProtKB-KW"/>
</dbReference>
<dbReference type="Proteomes" id="UP001064879">
    <property type="component" value="Chromosome"/>
</dbReference>
<keyword evidence="2" id="KW-0540">Nuclease</keyword>
<keyword evidence="2" id="KW-0378">Hydrolase</keyword>
<dbReference type="Gene3D" id="3.40.960.10">
    <property type="entry name" value="VSR Endonuclease"/>
    <property type="match status" value="1"/>
</dbReference>
<dbReference type="InterPro" id="IPR011335">
    <property type="entry name" value="Restrct_endonuc-II-like"/>
</dbReference>
<keyword evidence="2" id="KW-0255">Endonuclease</keyword>
<dbReference type="RefSeq" id="WP_265419489.1">
    <property type="nucleotide sequence ID" value="NZ_CP093443.1"/>
</dbReference>
<accession>A0ABY5SQU3</accession>
<sequence length="329" mass="37694">MTTEKLYRLGFSKGDIRRGVNCCLRRIARGRYVATGSCEDARHEVIWAALSEEDFEEFGRQGDMRDEIEPLRVLIRTRAERIHSSSGRWRATKGREVFSHLSAALVHGLPIAYSAQTRVEVFRPNVSRKYRHLYVRNREIPSAHRKMLGIYAVTTMERTLIDIARDYDLDMSVPMLDEAIRRRLTTRPRLEAVLDECPESRGDAAVLRALNLTDGRREAPSESIAAVRFFEHGIAGFEPQVEFRDDRGEVIARVDFCHRDAKVIIEIDGLEKYTMDGRNPRESIAAEKTREAALEARGYKVIRLTFGELFRTAPFERILGVLASRLRTG</sequence>
<proteinExistence type="predicted"/>
<evidence type="ECO:0000313" key="2">
    <source>
        <dbReference type="EMBL" id="UVI36928.1"/>
    </source>
</evidence>
<dbReference type="SUPFAM" id="SSF52980">
    <property type="entry name" value="Restriction endonuclease-like"/>
    <property type="match status" value="1"/>
</dbReference>